<evidence type="ECO:0000256" key="4">
    <source>
        <dbReference type="ARBA" id="ARBA00022927"/>
    </source>
</evidence>
<dbReference type="GO" id="GO:0051028">
    <property type="term" value="P:mRNA transport"/>
    <property type="evidence" value="ECO:0007669"/>
    <property type="project" value="UniProtKB-KW"/>
</dbReference>
<evidence type="ECO:0000313" key="10">
    <source>
        <dbReference type="EMBL" id="EFJ01715.1"/>
    </source>
</evidence>
<keyword evidence="6" id="KW-0906">Nuclear pore complex</keyword>
<keyword evidence="4" id="KW-0653">Protein transport</keyword>
<dbReference type="OMA" id="SEIWVEH"/>
<dbReference type="InterPro" id="IPR048883">
    <property type="entry name" value="Nup188_N-subdom_III"/>
</dbReference>
<dbReference type="OrthoDB" id="102511at2759"/>
<dbReference type="PANTHER" id="PTHR31431">
    <property type="entry name" value="NUCLEOPORIN NUP188 HOMOLOG"/>
    <property type="match status" value="1"/>
</dbReference>
<feature type="domain" description="Nuclear pore protein Nup188 C-terminal" evidence="8">
    <location>
        <begin position="1389"/>
        <end position="1564"/>
    </location>
</feature>
<evidence type="ECO:0000256" key="2">
    <source>
        <dbReference type="ARBA" id="ARBA00022448"/>
    </source>
</evidence>
<evidence type="ECO:0000259" key="8">
    <source>
        <dbReference type="Pfam" id="PF18378"/>
    </source>
</evidence>
<keyword evidence="3" id="KW-0509">mRNA transport</keyword>
<dbReference type="InParanoid" id="D8PQL1"/>
<protein>
    <submittedName>
        <fullName evidence="10">Uncharacterized protein</fullName>
    </submittedName>
</protein>
<comment type="subcellular location">
    <subcellularLocation>
        <location evidence="1">Nucleus</location>
        <location evidence="1">Nuclear pore complex</location>
    </subcellularLocation>
</comment>
<proteinExistence type="predicted"/>
<gene>
    <name evidence="10" type="ORF">SCHCODRAFT_71969</name>
</gene>
<reference evidence="10 11" key="1">
    <citation type="journal article" date="2010" name="Nat. Biotechnol.">
        <title>Genome sequence of the model mushroom Schizophyllum commune.</title>
        <authorList>
            <person name="Ohm R.A."/>
            <person name="de Jong J.F."/>
            <person name="Lugones L.G."/>
            <person name="Aerts A."/>
            <person name="Kothe E."/>
            <person name="Stajich J.E."/>
            <person name="de Vries R.P."/>
            <person name="Record E."/>
            <person name="Levasseur A."/>
            <person name="Baker S.E."/>
            <person name="Bartholomew K.A."/>
            <person name="Coutinho P.M."/>
            <person name="Erdmann S."/>
            <person name="Fowler T.J."/>
            <person name="Gathman A.C."/>
            <person name="Lombard V."/>
            <person name="Henrissat B."/>
            <person name="Knabe N."/>
            <person name="Kuees U."/>
            <person name="Lilly W.W."/>
            <person name="Lindquist E."/>
            <person name="Lucas S."/>
            <person name="Magnuson J.K."/>
            <person name="Piumi F."/>
            <person name="Raudaskoski M."/>
            <person name="Salamov A."/>
            <person name="Schmutz J."/>
            <person name="Schwarze F.W.M.R."/>
            <person name="vanKuyk P.A."/>
            <person name="Horton J.S."/>
            <person name="Grigoriev I.V."/>
            <person name="Woesten H.A.B."/>
        </authorList>
    </citation>
    <scope>NUCLEOTIDE SEQUENCE [LARGE SCALE GENOMIC DNA]</scope>
    <source>
        <strain evidence="11">H4-8 / FGSC 9210</strain>
    </source>
</reference>
<organism evidence="11">
    <name type="scientific">Schizophyllum commune (strain H4-8 / FGSC 9210)</name>
    <name type="common">Split gill fungus</name>
    <dbReference type="NCBI Taxonomy" id="578458"/>
    <lineage>
        <taxon>Eukaryota</taxon>
        <taxon>Fungi</taxon>
        <taxon>Dikarya</taxon>
        <taxon>Basidiomycota</taxon>
        <taxon>Agaricomycotina</taxon>
        <taxon>Agaricomycetes</taxon>
        <taxon>Agaricomycetidae</taxon>
        <taxon>Agaricales</taxon>
        <taxon>Schizophyllaceae</taxon>
        <taxon>Schizophyllum</taxon>
    </lineage>
</organism>
<keyword evidence="5" id="KW-0811">Translocation</keyword>
<dbReference type="PANTHER" id="PTHR31431:SF1">
    <property type="entry name" value="NUCLEOPORIN NUP188"/>
    <property type="match status" value="1"/>
</dbReference>
<evidence type="ECO:0000256" key="6">
    <source>
        <dbReference type="ARBA" id="ARBA00023132"/>
    </source>
</evidence>
<keyword evidence="7" id="KW-0539">Nucleus</keyword>
<dbReference type="VEuPathDB" id="FungiDB:SCHCODRAFT_02501492"/>
<accession>D8PQL1</accession>
<dbReference type="STRING" id="578458.D8PQL1"/>
<dbReference type="EMBL" id="GL377302">
    <property type="protein sequence ID" value="EFJ01715.1"/>
    <property type="molecule type" value="Genomic_DNA"/>
</dbReference>
<dbReference type="InterPro" id="IPR041634">
    <property type="entry name" value="Nup188_C"/>
</dbReference>
<dbReference type="GO" id="GO:0044611">
    <property type="term" value="C:nuclear pore inner ring"/>
    <property type="evidence" value="ECO:0007669"/>
    <property type="project" value="TreeGrafter"/>
</dbReference>
<dbReference type="FunCoup" id="D8PQL1">
    <property type="interactions" value="62"/>
</dbReference>
<dbReference type="eggNOG" id="KOG4833">
    <property type="taxonomic scope" value="Eukaryota"/>
</dbReference>
<evidence type="ECO:0000256" key="5">
    <source>
        <dbReference type="ARBA" id="ARBA00023010"/>
    </source>
</evidence>
<dbReference type="GeneID" id="9586078"/>
<dbReference type="GO" id="GO:0006405">
    <property type="term" value="P:RNA export from nucleus"/>
    <property type="evidence" value="ECO:0007669"/>
    <property type="project" value="TreeGrafter"/>
</dbReference>
<dbReference type="KEGG" id="scm:SCHCO_02501492"/>
<evidence type="ECO:0000313" key="11">
    <source>
        <dbReference type="Proteomes" id="UP000007431"/>
    </source>
</evidence>
<dbReference type="GO" id="GO:0006606">
    <property type="term" value="P:protein import into nucleus"/>
    <property type="evidence" value="ECO:0007669"/>
    <property type="project" value="TreeGrafter"/>
</dbReference>
<keyword evidence="11" id="KW-1185">Reference proteome</keyword>
<name>D8PQL1_SCHCM</name>
<dbReference type="HOGENOM" id="CLU_233373_0_0_1"/>
<dbReference type="Gene3D" id="1.25.10.70">
    <property type="match status" value="1"/>
</dbReference>
<feature type="domain" description="Nucleoporin Nup188 N-terminal subdomain III" evidence="9">
    <location>
        <begin position="598"/>
        <end position="1013"/>
    </location>
</feature>
<dbReference type="GO" id="GO:0017056">
    <property type="term" value="F:structural constituent of nuclear pore"/>
    <property type="evidence" value="ECO:0007669"/>
    <property type="project" value="InterPro"/>
</dbReference>
<keyword evidence="2" id="KW-0813">Transport</keyword>
<sequence>MVLTADKNDIKAATTISAKFNIDQVQALILLKLFLYNGGLHQASDADVADIDDRFTPFYYTERLYLFRCLIPLFREEVNEEQWLYSVSSRFMPRLVPDARAFVEALIAEFEAKLRAPVPKAMAGTVKDATTWAKQNAKEQLVLLEVLFWAMFGSVPRDGPTVERIYQSAYSTMMGTDQANETLLLDAEGQQLRQDMAATWILITIEVLELENFADPTFLEISDNPANQESYLASPESLQRIHKLVLEGDNSMFSLTYMAWALVLTKLAEKMQSMKQVPSKYAPFLQTLITGNAPKDREPVPATMARKVLESGDLFDMLRMLLTTSPLFVASLAWRRDSSVTDTNPIAFRSVMKGFLISVLDVIPVESIPDFYSLVDIWVALFGRSEVESIYLLCHQYWRMDWHQGPSRRAIFDVARARFPVDFVPLPRLCRAMAACGFLDTDPLATTSDMQSGGYEEQKECAQNAFDYFNALPTYAQHITLNNEAHRLYERQAERASRSGPMEIHYITQHPIRLPGGSILPAGTHGRLVAGDERTWVVVDWKHRHSGWKLIAEVLTRYVNKKRLSGSSAGYEDVFFGKRQNTETRTLRLDDIGVQMDDETEVTAIIEALDLIRSVIQDHPDLAERLIDTLEDGFPVVSHTMTETTPPDLVQLTTMILEDALTSANPRKRAPAELVTAAVGVLAALLPLQGRAARVWLFLKSTSALFGNDRAASAASNAFAVERVTGQYTMTLAVLNLVQRLFDQAYSTITPDNEELTRTKEEVLLRAARFIHTEIWVEHMTWKYAQLGDRFEIGRRVLRFYTNILEHSPPNVAERPFPRLSQAVADVWLFHASAASVMPLVASLTTGKSALDVLHKEQRVADIRKLVFLLQAALKLTRILLTQKQMSEMSTKASLLEQYLCTRSVTGGFSDLTTGGSDPVEVLASYVKQIGAGTVVPLEAMRVLSSLCTSLSTINPPPSTILAHLSNPEHTVAELVHIAREVFNHPPLRIAIWHFMALTVEKEPALGRLFISGTSFSLSDIKGKGKAIAEKPNPSVLKGSTRKVVGMDAALDILKDWSDLWDFNPQLLDAVLNFVSAVWQRGLENRAILGPLRSDEAFWKRIAGAASREKDPPPDCMTTETIVIDGVPHSDQHAEVSMYAYRTLAQAHATSILGSDISMQVQENTGKAKPEKALSFSMIEKWFKSDDLNEVILHAATATYNPELYDKATATLEKKYPGLTLDQVRLSDPVHDRELGDGFAFSLEHAERRMAAYVPEDDGMAVDDHLQLQIMSINLNLSLTHGFSHLATSWQFLLQQLGPYLRGDKDARKHILEAYTAIAHDVAAEKHPGDMKAIVHGQRLGILLALLELAWFWSEEKDDSIEIFSDGMANTRGIISNPAQPPAASFLGKISVPFHQTLLQILYYCAKQSRNLLARRKLVNADQRLRIATTIDAILALVIDGLRIVFLAIRSKPDLDLDRDLELLVAVFEQCIRRDINSSPSQWLARCRETDVVRESLEIYSKLDLAGLTDLPLLNLRKQPLYSPHIMRLHMALATVPEAAEMLASNGVLLAYSNCSISAAIRSGAIDVAIPELPGERSPAHVAYCSMLAVISAVLFALGRETHYLDAEASGFVQLCSAQIVRTMSWTATDPISLATMEEMEQTVNVFFALAEGSLTSASGTSHIDQVLYAFKVHGLMLLQHVNHAVTHPRRVASLFEPVTPQDRLANEKDASPPVAHLLHRLMKLAGSIVSVLVTISRAESIMMRERDTWPAEEAIILPQNKVVLGERASLGTLLELGNCALDQLRDLLAKAPTAKPTDKGKAILTGTYETKEDVHAGISVARRTLEVVLTYSVTQLALYLNKPDTELGNRDVEFDEAQPGAMDVTPATKAADRLRRGLISDTVDDLESLMQKAKPLIAKSGTTLGKDLVDVSQILENFFKDHVSGPAKAL</sequence>
<dbReference type="Pfam" id="PF18378">
    <property type="entry name" value="Nup188_C"/>
    <property type="match status" value="1"/>
</dbReference>
<evidence type="ECO:0000256" key="3">
    <source>
        <dbReference type="ARBA" id="ARBA00022816"/>
    </source>
</evidence>
<dbReference type="Proteomes" id="UP000007431">
    <property type="component" value="Unassembled WGS sequence"/>
</dbReference>
<evidence type="ECO:0000259" key="9">
    <source>
        <dbReference type="Pfam" id="PF21093"/>
    </source>
</evidence>
<dbReference type="InterPro" id="IPR044840">
    <property type="entry name" value="Nup188"/>
</dbReference>
<evidence type="ECO:0000256" key="1">
    <source>
        <dbReference type="ARBA" id="ARBA00004567"/>
    </source>
</evidence>
<dbReference type="Pfam" id="PF21093">
    <property type="entry name" value="Nup188_N-subdom_III"/>
    <property type="match status" value="1"/>
</dbReference>
<evidence type="ECO:0000256" key="7">
    <source>
        <dbReference type="ARBA" id="ARBA00023242"/>
    </source>
</evidence>